<reference evidence="2 3" key="1">
    <citation type="submission" date="2019-10" db="EMBL/GenBank/DDBJ databases">
        <title>Glycomyces albidus sp. nov., a novel actinomycete isolated from rhizosphere soil of wheat (Triticum aestivum L.).</title>
        <authorList>
            <person name="Qian L."/>
        </authorList>
    </citation>
    <scope>NUCLEOTIDE SEQUENCE [LARGE SCALE GENOMIC DNA]</scope>
    <source>
        <strain evidence="2 3">NEAU-7082</strain>
    </source>
</reference>
<evidence type="ECO:0000313" key="3">
    <source>
        <dbReference type="Proteomes" id="UP000477750"/>
    </source>
</evidence>
<dbReference type="RefSeq" id="WP_153023235.1">
    <property type="nucleotide sequence ID" value="NZ_WIAO01000001.1"/>
</dbReference>
<organism evidence="2 3">
    <name type="scientific">Glycomyces albidus</name>
    <dbReference type="NCBI Taxonomy" id="2656774"/>
    <lineage>
        <taxon>Bacteria</taxon>
        <taxon>Bacillati</taxon>
        <taxon>Actinomycetota</taxon>
        <taxon>Actinomycetes</taxon>
        <taxon>Glycomycetales</taxon>
        <taxon>Glycomycetaceae</taxon>
        <taxon>Glycomyces</taxon>
    </lineage>
</organism>
<proteinExistence type="predicted"/>
<dbReference type="Proteomes" id="UP000477750">
    <property type="component" value="Unassembled WGS sequence"/>
</dbReference>
<keyword evidence="1" id="KW-0472">Membrane</keyword>
<evidence type="ECO:0000256" key="1">
    <source>
        <dbReference type="SAM" id="Phobius"/>
    </source>
</evidence>
<dbReference type="EMBL" id="WIAO01000001">
    <property type="protein sequence ID" value="MQM24023.1"/>
    <property type="molecule type" value="Genomic_DNA"/>
</dbReference>
<feature type="transmembrane region" description="Helical" evidence="1">
    <location>
        <begin position="44"/>
        <end position="64"/>
    </location>
</feature>
<keyword evidence="1" id="KW-0812">Transmembrane</keyword>
<comment type="caution">
    <text evidence="2">The sequence shown here is derived from an EMBL/GenBank/DDBJ whole genome shotgun (WGS) entry which is preliminary data.</text>
</comment>
<dbReference type="AlphaFoldDB" id="A0A6L5G3R6"/>
<accession>A0A6L5G3R6</accession>
<evidence type="ECO:0000313" key="2">
    <source>
        <dbReference type="EMBL" id="MQM24023.1"/>
    </source>
</evidence>
<keyword evidence="3" id="KW-1185">Reference proteome</keyword>
<name>A0A6L5G3R6_9ACTN</name>
<keyword evidence="1" id="KW-1133">Transmembrane helix</keyword>
<protein>
    <submittedName>
        <fullName evidence="2">Uncharacterized protein</fullName>
    </submittedName>
</protein>
<gene>
    <name evidence="2" type="ORF">GFD30_00305</name>
</gene>
<sequence length="93" mass="9303">MLQAVSLGLLAGLLIGNGLPHFIKGIVHERHPTFFGSGPVVNLLGGWTALCLGALAFAAADITAQPWAGGAAVALGALLMGLFHAAGGVFGRD</sequence>
<feature type="transmembrane region" description="Helical" evidence="1">
    <location>
        <begin position="71"/>
        <end position="90"/>
    </location>
</feature>